<dbReference type="PROSITE" id="PS51367">
    <property type="entry name" value="THAUMATIN_2"/>
    <property type="match status" value="1"/>
</dbReference>
<evidence type="ECO:0000256" key="2">
    <source>
        <dbReference type="SAM" id="SignalP"/>
    </source>
</evidence>
<dbReference type="SUPFAM" id="SSF49870">
    <property type="entry name" value="Osmotin, thaumatin-like protein"/>
    <property type="match status" value="1"/>
</dbReference>
<dbReference type="CDD" id="cd09218">
    <property type="entry name" value="TLP-PA"/>
    <property type="match status" value="1"/>
</dbReference>
<evidence type="ECO:0000256" key="1">
    <source>
        <dbReference type="SAM" id="MobiDB-lite"/>
    </source>
</evidence>
<organism evidence="3 4">
    <name type="scientific">Hibiscus syriacus</name>
    <name type="common">Rose of Sharon</name>
    <dbReference type="NCBI Taxonomy" id="106335"/>
    <lineage>
        <taxon>Eukaryota</taxon>
        <taxon>Viridiplantae</taxon>
        <taxon>Streptophyta</taxon>
        <taxon>Embryophyta</taxon>
        <taxon>Tracheophyta</taxon>
        <taxon>Spermatophyta</taxon>
        <taxon>Magnoliopsida</taxon>
        <taxon>eudicotyledons</taxon>
        <taxon>Gunneridae</taxon>
        <taxon>Pentapetalae</taxon>
        <taxon>rosids</taxon>
        <taxon>malvids</taxon>
        <taxon>Malvales</taxon>
        <taxon>Malvaceae</taxon>
        <taxon>Malvoideae</taxon>
        <taxon>Hibiscus</taxon>
    </lineage>
</organism>
<evidence type="ECO:0000313" key="4">
    <source>
        <dbReference type="Proteomes" id="UP000436088"/>
    </source>
</evidence>
<accession>A0A6A2X441</accession>
<dbReference type="EMBL" id="VEPZ02001672">
    <property type="protein sequence ID" value="KAE8663530.1"/>
    <property type="molecule type" value="Genomic_DNA"/>
</dbReference>
<feature type="compositionally biased region" description="Polar residues" evidence="1">
    <location>
        <begin position="241"/>
        <end position="264"/>
    </location>
</feature>
<comment type="caution">
    <text evidence="3">The sequence shown here is derived from an EMBL/GenBank/DDBJ whole genome shotgun (WGS) entry which is preliminary data.</text>
</comment>
<feature type="signal peptide" evidence="2">
    <location>
        <begin position="1"/>
        <end position="23"/>
    </location>
</feature>
<sequence>MDLHFISSLALIVLLVTPKGVNGASFTFVNRCDYTVWPGILANAGSPGLGSTGFELPKDSSRSFQGPTGWSGRFWGRTGCKFDGSGSGTCVTGDCGSGQVECNGLGAAPPVTLAEFTLGTGGQDFYDVSLVDGYNMPMIVEGSGGSGLCSSTGCTTDLNRQCPSELRVGDGDACKSACEAFGSPEYCCSGAYSTPATCKPSIYSEMFKAACPRSYSYAYDDATSTFTCTGADYTVTFCPSSPSQKSTPVTETTPMTGSTSQGSGSERAITYSDNGYGYYDSGYSSSSYTYSGNGYTGSGSNTEPGGSGEAMLTDGSWLAGLAMGDSAATTAPRILQYALMALLTAVCLLAS</sequence>
<dbReference type="InterPro" id="IPR017949">
    <property type="entry name" value="Thaumatin_CS"/>
</dbReference>
<dbReference type="PRINTS" id="PR00347">
    <property type="entry name" value="THAUMATIN"/>
</dbReference>
<dbReference type="OrthoDB" id="430315at2759"/>
<dbReference type="SMART" id="SM00205">
    <property type="entry name" value="THN"/>
    <property type="match status" value="1"/>
</dbReference>
<dbReference type="PROSITE" id="PS00316">
    <property type="entry name" value="THAUMATIN_1"/>
    <property type="match status" value="1"/>
</dbReference>
<evidence type="ECO:0000313" key="3">
    <source>
        <dbReference type="EMBL" id="KAE8663530.1"/>
    </source>
</evidence>
<name>A0A6A2X441_HIBSY</name>
<protein>
    <submittedName>
        <fullName evidence="3">Pathoproteinsis-related thaumatin superfamily protein isoform 1</fullName>
    </submittedName>
</protein>
<dbReference type="Proteomes" id="UP000436088">
    <property type="component" value="Unassembled WGS sequence"/>
</dbReference>
<dbReference type="InterPro" id="IPR037176">
    <property type="entry name" value="Osmotin/thaumatin-like_sf"/>
</dbReference>
<dbReference type="Gene3D" id="2.60.110.10">
    <property type="entry name" value="Thaumatin"/>
    <property type="match status" value="1"/>
</dbReference>
<keyword evidence="4" id="KW-1185">Reference proteome</keyword>
<feature type="region of interest" description="Disordered" evidence="1">
    <location>
        <begin position="241"/>
        <end position="266"/>
    </location>
</feature>
<feature type="chain" id="PRO_5025402797" evidence="2">
    <location>
        <begin position="24"/>
        <end position="351"/>
    </location>
</feature>
<dbReference type="PANTHER" id="PTHR31048">
    <property type="entry name" value="OS03G0233200 PROTEIN"/>
    <property type="match status" value="1"/>
</dbReference>
<keyword evidence="2" id="KW-0732">Signal</keyword>
<dbReference type="AlphaFoldDB" id="A0A6A2X441"/>
<proteinExistence type="predicted"/>
<gene>
    <name evidence="3" type="ORF">F3Y22_tig00112949pilonHSYRG00034</name>
</gene>
<dbReference type="FunFam" id="2.60.110.10:FF:000001">
    <property type="entry name" value="THAUMATIN-LIKE PROTEIN 1"/>
    <property type="match status" value="1"/>
</dbReference>
<dbReference type="InterPro" id="IPR001938">
    <property type="entry name" value="Thaumatin"/>
</dbReference>
<reference evidence="3" key="1">
    <citation type="submission" date="2019-09" db="EMBL/GenBank/DDBJ databases">
        <title>Draft genome information of white flower Hibiscus syriacus.</title>
        <authorList>
            <person name="Kim Y.-M."/>
        </authorList>
    </citation>
    <scope>NUCLEOTIDE SEQUENCE [LARGE SCALE GENOMIC DNA]</scope>
    <source>
        <strain evidence="3">YM2019G1</strain>
    </source>
</reference>
<dbReference type="Pfam" id="PF00314">
    <property type="entry name" value="Thaumatin"/>
    <property type="match status" value="1"/>
</dbReference>